<dbReference type="Pfam" id="PF09827">
    <property type="entry name" value="CRISPR_Cas2"/>
    <property type="match status" value="1"/>
</dbReference>
<reference evidence="3 4" key="1">
    <citation type="submission" date="2014-09" db="EMBL/GenBank/DDBJ databases">
        <title>Whole Genome Shotgun of Flavobacterium aquatile LMG 4008.</title>
        <authorList>
            <person name="Gale A.N."/>
            <person name="Pipes S.E."/>
            <person name="Newman J.D."/>
        </authorList>
    </citation>
    <scope>NUCLEOTIDE SEQUENCE [LARGE SCALE GENOMIC DNA]</scope>
    <source>
        <strain evidence="3 4">LMG 4008</strain>
    </source>
</reference>
<evidence type="ECO:0000256" key="1">
    <source>
        <dbReference type="ARBA" id="ARBA00022722"/>
    </source>
</evidence>
<dbReference type="Gene3D" id="3.30.70.240">
    <property type="match status" value="1"/>
</dbReference>
<dbReference type="GO" id="GO:0016787">
    <property type="term" value="F:hydrolase activity"/>
    <property type="evidence" value="ECO:0007669"/>
    <property type="project" value="UniProtKB-KW"/>
</dbReference>
<protein>
    <recommendedName>
        <fullName evidence="5">CRISPR-associated protein Cas2</fullName>
    </recommendedName>
</protein>
<evidence type="ECO:0000313" key="3">
    <source>
        <dbReference type="EMBL" id="KGD69656.1"/>
    </source>
</evidence>
<name>A0A095SYA0_9FLAO</name>
<dbReference type="GO" id="GO:0004518">
    <property type="term" value="F:nuclease activity"/>
    <property type="evidence" value="ECO:0007669"/>
    <property type="project" value="UniProtKB-KW"/>
</dbReference>
<dbReference type="AlphaFoldDB" id="A0A095SYA0"/>
<dbReference type="EMBL" id="JRHH01000001">
    <property type="protein sequence ID" value="KGD69656.1"/>
    <property type="molecule type" value="Genomic_DNA"/>
</dbReference>
<sequence>MAIYLITYDLSSEDKDYTSLYSAIENLGNAKRILKSVWLVKVKNLKANDISQSLRSVMDERDLLYVVKNDDLDRQGWMHSSNWQWLKDNTTQL</sequence>
<keyword evidence="1" id="KW-0540">Nuclease</keyword>
<keyword evidence="4" id="KW-1185">Reference proteome</keyword>
<proteinExistence type="predicted"/>
<dbReference type="InterPro" id="IPR019199">
    <property type="entry name" value="Virulence_VapD/CRISPR_Cas2"/>
</dbReference>
<evidence type="ECO:0000313" key="4">
    <source>
        <dbReference type="Proteomes" id="UP000029554"/>
    </source>
</evidence>
<dbReference type="OrthoDB" id="2656750at2"/>
<evidence type="ECO:0000256" key="2">
    <source>
        <dbReference type="ARBA" id="ARBA00022801"/>
    </source>
</evidence>
<dbReference type="Proteomes" id="UP000029554">
    <property type="component" value="Unassembled WGS sequence"/>
</dbReference>
<gene>
    <name evidence="3" type="ORF">LG45_02555</name>
</gene>
<accession>A0A095SYA0</accession>
<keyword evidence="2" id="KW-0378">Hydrolase</keyword>
<dbReference type="STRING" id="1453498.LG45_02555"/>
<evidence type="ECO:0008006" key="5">
    <source>
        <dbReference type="Google" id="ProtNLM"/>
    </source>
</evidence>
<comment type="caution">
    <text evidence="3">The sequence shown here is derived from an EMBL/GenBank/DDBJ whole genome shotgun (WGS) entry which is preliminary data.</text>
</comment>
<dbReference type="RefSeq" id="WP_035124051.1">
    <property type="nucleotide sequence ID" value="NZ_JRHH01000001.1"/>
</dbReference>
<organism evidence="3 4">
    <name type="scientific">Flavobacterium aquatile LMG 4008 = ATCC 11947</name>
    <dbReference type="NCBI Taxonomy" id="1453498"/>
    <lineage>
        <taxon>Bacteria</taxon>
        <taxon>Pseudomonadati</taxon>
        <taxon>Bacteroidota</taxon>
        <taxon>Flavobacteriia</taxon>
        <taxon>Flavobacteriales</taxon>
        <taxon>Flavobacteriaceae</taxon>
        <taxon>Flavobacterium</taxon>
    </lineage>
</organism>
<dbReference type="SUPFAM" id="SSF143430">
    <property type="entry name" value="TTP0101/SSO1404-like"/>
    <property type="match status" value="1"/>
</dbReference>